<dbReference type="InterPro" id="IPR027446">
    <property type="entry name" value="VSG_C_dom_sf"/>
</dbReference>
<dbReference type="SUPFAM" id="SSF118251">
    <property type="entry name" value="Variant surface glycoprotein MITAT 1.2, VSG 221, C-terminal domain"/>
    <property type="match status" value="1"/>
</dbReference>
<proteinExistence type="predicted"/>
<dbReference type="SUPFAM" id="SSF58087">
    <property type="entry name" value="Variant surface glycoprotein (N-terminal domain)"/>
    <property type="match status" value="1"/>
</dbReference>
<evidence type="ECO:0000256" key="9">
    <source>
        <dbReference type="SAM" id="Phobius"/>
    </source>
</evidence>
<dbReference type="AlphaFoldDB" id="M4STG5"/>
<dbReference type="VEuPathDB" id="TriTrypDB:Tb427_000543900"/>
<feature type="compositionally biased region" description="Basic and acidic residues" evidence="8">
    <location>
        <begin position="285"/>
        <end position="295"/>
    </location>
</feature>
<feature type="non-terminal residue" evidence="12">
    <location>
        <position position="1"/>
    </location>
</feature>
<keyword evidence="3" id="KW-1003">Cell membrane</keyword>
<dbReference type="EMBL" id="KC611838">
    <property type="protein sequence ID" value="AGH59269.1"/>
    <property type="molecule type" value="Genomic_DNA"/>
</dbReference>
<evidence type="ECO:0000313" key="12">
    <source>
        <dbReference type="EMBL" id="AGH59269.1"/>
    </source>
</evidence>
<reference evidence="12" key="2">
    <citation type="journal article" date="2014" name="Mol. Biochem. Parasitol.">
        <title>Capturing the variant surface glycoprotein repertoire (the VSGnome) of Trypanosoma brucei Lister 427.</title>
        <authorList>
            <person name="Cross G.A."/>
            <person name="Kim H.S."/>
            <person name="Wickstead B."/>
        </authorList>
    </citation>
    <scope>NUCLEOTIDE SEQUENCE</scope>
    <source>
        <strain evidence="12">Lister 427</strain>
    </source>
</reference>
<dbReference type="VEuPathDB" id="TriTrypDB:Tb11.v5.0599"/>
<dbReference type="Pfam" id="PF10659">
    <property type="entry name" value="Trypan_glycop_C"/>
    <property type="match status" value="1"/>
</dbReference>
<dbReference type="Pfam" id="PF00913">
    <property type="entry name" value="Trypan_glycop"/>
    <property type="match status" value="1"/>
</dbReference>
<evidence type="ECO:0000256" key="4">
    <source>
        <dbReference type="ARBA" id="ARBA00022622"/>
    </source>
</evidence>
<dbReference type="Gene3D" id="4.10.110.20">
    <property type="entry name" value="Variant surface glycoprotein MITAT 1.2, VSG 221, C-terminal domain"/>
    <property type="match status" value="1"/>
</dbReference>
<keyword evidence="4" id="KW-0336">GPI-anchor</keyword>
<feature type="domain" description="Trypanosome variant surface glycoprotein A-type N-terminal" evidence="10">
    <location>
        <begin position="6"/>
        <end position="207"/>
    </location>
</feature>
<evidence type="ECO:0000256" key="8">
    <source>
        <dbReference type="SAM" id="MobiDB-lite"/>
    </source>
</evidence>
<dbReference type="GO" id="GO:0042783">
    <property type="term" value="P:symbiont-mediated evasion of host immune response"/>
    <property type="evidence" value="ECO:0007669"/>
    <property type="project" value="InterPro"/>
</dbReference>
<keyword evidence="9" id="KW-0812">Transmembrane</keyword>
<feature type="domain" description="Trypanosome variant surface glycoprotein C-terminal" evidence="11">
    <location>
        <begin position="243"/>
        <end position="344"/>
    </location>
</feature>
<keyword evidence="9" id="KW-1133">Transmembrane helix</keyword>
<dbReference type="Gene3D" id="3.90.150.10">
    <property type="entry name" value="Variant Surface Glycoprotein, subunit A domain 1"/>
    <property type="match status" value="1"/>
</dbReference>
<sequence length="369" mass="40729">LETAGLTAAEPTVTGFDAAGYQGAIKSDDTDIAASGGSSVCSLTKAKATNNMLNADTGNTIGGTPKFAAGIFYLDDNGMKLKGTAKIATAADAEPLLHAAYQAYSATNKQPQKYEFKDELKLKNDQTFVSLYRSKVLKEKNDSRAPEPAVKQKVEAMLGGSSVISEKCDGSKTKEQVQDPDADKGKEIALSGIRSLETLQKVLAYYKNRNIQKLKLHITNLDNKANQQKTKINETDSTCEVKRVYKCEKPCKLIVDEREKKKCKLDKESKQKAEKEAKNQAGENGKTDSDRCTKHTKKEFEPENKDVKSCERAVCSWSEGDFKDYSFLVNKKLTLMTAAFVSLVDCLVFSLNVITFAKNYEIFCFGRFC</sequence>
<evidence type="ECO:0000256" key="5">
    <source>
        <dbReference type="ARBA" id="ARBA00023136"/>
    </source>
</evidence>
<evidence type="ECO:0000256" key="7">
    <source>
        <dbReference type="ARBA" id="ARBA00023288"/>
    </source>
</evidence>
<name>M4STG5_9TRYP</name>
<feature type="region of interest" description="Disordered" evidence="8">
    <location>
        <begin position="274"/>
        <end position="295"/>
    </location>
</feature>
<organism evidence="12">
    <name type="scientific">Trypanosoma brucei</name>
    <dbReference type="NCBI Taxonomy" id="5691"/>
    <lineage>
        <taxon>Eukaryota</taxon>
        <taxon>Discoba</taxon>
        <taxon>Euglenozoa</taxon>
        <taxon>Kinetoplastea</taxon>
        <taxon>Metakinetoplastina</taxon>
        <taxon>Trypanosomatida</taxon>
        <taxon>Trypanosomatidae</taxon>
        <taxon>Trypanosoma</taxon>
    </lineage>
</organism>
<evidence type="ECO:0000256" key="6">
    <source>
        <dbReference type="ARBA" id="ARBA00023180"/>
    </source>
</evidence>
<dbReference type="InterPro" id="IPR001812">
    <property type="entry name" value="Trypano_VSG_A_N_dom"/>
</dbReference>
<keyword evidence="6" id="KW-0325">Glycoprotein</keyword>
<evidence type="ECO:0000259" key="11">
    <source>
        <dbReference type="Pfam" id="PF10659"/>
    </source>
</evidence>
<dbReference type="Gene3D" id="1.10.470.10">
    <property type="entry name" value="Variant Surface Glycoprotein, subunit A, domain 2"/>
    <property type="match status" value="1"/>
</dbReference>
<dbReference type="GO" id="GO:0098552">
    <property type="term" value="C:side of membrane"/>
    <property type="evidence" value="ECO:0007669"/>
    <property type="project" value="UniProtKB-KW"/>
</dbReference>
<protein>
    <submittedName>
        <fullName evidence="12">Variant surface glycoprotein 3228</fullName>
    </submittedName>
</protein>
<evidence type="ECO:0000259" key="10">
    <source>
        <dbReference type="Pfam" id="PF00913"/>
    </source>
</evidence>
<keyword evidence="7" id="KW-0449">Lipoprotein</keyword>
<dbReference type="GO" id="GO:0005886">
    <property type="term" value="C:plasma membrane"/>
    <property type="evidence" value="ECO:0007669"/>
    <property type="project" value="UniProtKB-SubCell"/>
</dbReference>
<accession>M4STG5</accession>
<evidence type="ECO:0000256" key="3">
    <source>
        <dbReference type="ARBA" id="ARBA00022475"/>
    </source>
</evidence>
<evidence type="ECO:0000256" key="1">
    <source>
        <dbReference type="ARBA" id="ARBA00002523"/>
    </source>
</evidence>
<dbReference type="InterPro" id="IPR019609">
    <property type="entry name" value="Variant_surf_glycoprt_trypan_C"/>
</dbReference>
<reference evidence="12" key="1">
    <citation type="submission" date="2013-02" db="EMBL/GenBank/DDBJ databases">
        <authorList>
            <person name="Cross G.A.M."/>
            <person name="Kim H.-S."/>
            <person name="Wickstead B."/>
        </authorList>
    </citation>
    <scope>NUCLEOTIDE SEQUENCE</scope>
    <source>
        <strain evidence="12">Lister 427</strain>
    </source>
</reference>
<keyword evidence="5 9" id="KW-0472">Membrane</keyword>
<feature type="transmembrane region" description="Helical" evidence="9">
    <location>
        <begin position="333"/>
        <end position="357"/>
    </location>
</feature>
<evidence type="ECO:0000256" key="2">
    <source>
        <dbReference type="ARBA" id="ARBA00004609"/>
    </source>
</evidence>
<comment type="function">
    <text evidence="1">VSG forms a coat on the surface of the parasite. The trypanosome evades the immune response of the host by expressing a series of antigenically distinct VSGs from an estimated 1000 VSG genes.</text>
</comment>
<comment type="subcellular location">
    <subcellularLocation>
        <location evidence="2">Cell membrane</location>
        <topology evidence="2">Lipid-anchor</topology>
        <topology evidence="2">GPI-anchor</topology>
    </subcellularLocation>
</comment>